<dbReference type="eggNOG" id="COG0236">
    <property type="taxonomic scope" value="Bacteria"/>
</dbReference>
<evidence type="ECO:0000313" key="2">
    <source>
        <dbReference type="EMBL" id="EFC05184.1"/>
    </source>
</evidence>
<organism evidence="2 3">
    <name type="scientific">Bulleidia extructa W1219</name>
    <dbReference type="NCBI Taxonomy" id="679192"/>
    <lineage>
        <taxon>Bacteria</taxon>
        <taxon>Bacillati</taxon>
        <taxon>Bacillota</taxon>
        <taxon>Erysipelotrichia</taxon>
        <taxon>Erysipelotrichales</taxon>
        <taxon>Erysipelotrichaceae</taxon>
        <taxon>Bulleidia</taxon>
    </lineage>
</organism>
<dbReference type="PROSITE" id="PS50075">
    <property type="entry name" value="CARRIER"/>
    <property type="match status" value="1"/>
</dbReference>
<dbReference type="Gene3D" id="1.10.1200.10">
    <property type="entry name" value="ACP-like"/>
    <property type="match status" value="1"/>
</dbReference>
<protein>
    <recommendedName>
        <fullName evidence="1">Carrier domain-containing protein</fullName>
    </recommendedName>
</protein>
<dbReference type="EMBL" id="ADFR01000016">
    <property type="protein sequence ID" value="EFC05184.1"/>
    <property type="molecule type" value="Genomic_DNA"/>
</dbReference>
<dbReference type="STRING" id="679192.HMPREF9013_0465"/>
<evidence type="ECO:0000313" key="3">
    <source>
        <dbReference type="Proteomes" id="UP000005017"/>
    </source>
</evidence>
<comment type="caution">
    <text evidence="2">The sequence shown here is derived from an EMBL/GenBank/DDBJ whole genome shotgun (WGS) entry which is preliminary data.</text>
</comment>
<reference evidence="3" key="1">
    <citation type="submission" date="2009-12" db="EMBL/GenBank/DDBJ databases">
        <title>Sequence of Clostridiales genomosp. BVAB3 str. UPII9-5.</title>
        <authorList>
            <person name="Madupu R."/>
            <person name="Durkin A.S."/>
            <person name="Torralba M."/>
            <person name="Methe B."/>
            <person name="Sutton G.G."/>
            <person name="Strausberg R.L."/>
            <person name="Nelson K.E."/>
        </authorList>
    </citation>
    <scope>NUCLEOTIDE SEQUENCE [LARGE SCALE GENOMIC DNA]</scope>
    <source>
        <strain evidence="3">W1219</strain>
    </source>
</reference>
<gene>
    <name evidence="2" type="ORF">HMPREF9013_0465</name>
</gene>
<dbReference type="OrthoDB" id="9812291at2"/>
<proteinExistence type="predicted"/>
<dbReference type="SUPFAM" id="SSF47336">
    <property type="entry name" value="ACP-like"/>
    <property type="match status" value="1"/>
</dbReference>
<dbReference type="InterPro" id="IPR036736">
    <property type="entry name" value="ACP-like_sf"/>
</dbReference>
<dbReference type="AlphaFoldDB" id="D2MQB5"/>
<accession>D2MQB5</accession>
<name>D2MQB5_9FIRM</name>
<sequence>MEELINLLKEEVRDDVDYETEEFLIDHQVFDSFDILQTISALNDHYDISIPATEIVNENFNSAKALLALVNRLKSE</sequence>
<dbReference type="InterPro" id="IPR009081">
    <property type="entry name" value="PP-bd_ACP"/>
</dbReference>
<feature type="domain" description="Carrier" evidence="1">
    <location>
        <begin position="1"/>
        <end position="74"/>
    </location>
</feature>
<evidence type="ECO:0000259" key="1">
    <source>
        <dbReference type="PROSITE" id="PS50075"/>
    </source>
</evidence>
<dbReference type="RefSeq" id="WP_006627578.1">
    <property type="nucleotide sequence ID" value="NZ_ADFR01000016.1"/>
</dbReference>
<keyword evidence="3" id="KW-1185">Reference proteome</keyword>
<dbReference type="Proteomes" id="UP000005017">
    <property type="component" value="Unassembled WGS sequence"/>
</dbReference>